<keyword evidence="10" id="KW-0804">Transcription</keyword>
<keyword evidence="9" id="KW-0805">Transcription regulation</keyword>
<evidence type="ECO:0000313" key="18">
    <source>
        <dbReference type="Proteomes" id="UP000785679"/>
    </source>
</evidence>
<dbReference type="SUPFAM" id="SSF53335">
    <property type="entry name" value="S-adenosyl-L-methionine-dependent methyltransferases"/>
    <property type="match status" value="1"/>
</dbReference>
<comment type="catalytic activity">
    <reaction evidence="12">
        <text>L-arginyl-[protein] + 2 S-adenosyl-L-methionine = N(omega),N(omega)-dimethyl-L-arginyl-[protein] + 2 S-adenosyl-L-homocysteine + 2 H(+)</text>
        <dbReference type="Rhea" id="RHEA:48096"/>
        <dbReference type="Rhea" id="RHEA-COMP:10532"/>
        <dbReference type="Rhea" id="RHEA-COMP:11991"/>
        <dbReference type="ChEBI" id="CHEBI:15378"/>
        <dbReference type="ChEBI" id="CHEBI:29965"/>
        <dbReference type="ChEBI" id="CHEBI:57856"/>
        <dbReference type="ChEBI" id="CHEBI:59789"/>
        <dbReference type="ChEBI" id="CHEBI:61897"/>
        <dbReference type="EC" id="2.1.1.319"/>
    </reaction>
</comment>
<evidence type="ECO:0000256" key="5">
    <source>
        <dbReference type="ARBA" id="ARBA00022603"/>
    </source>
</evidence>
<keyword evidence="8" id="KW-0156">Chromatin regulator</keyword>
<dbReference type="OrthoDB" id="7848332at2759"/>
<accession>A0A8J8NP96</accession>
<feature type="domain" description="Protein arginine N-methyltransferase" evidence="16">
    <location>
        <begin position="186"/>
        <end position="349"/>
    </location>
</feature>
<feature type="compositionally biased region" description="Polar residues" evidence="15">
    <location>
        <begin position="409"/>
        <end position="427"/>
    </location>
</feature>
<evidence type="ECO:0000256" key="3">
    <source>
        <dbReference type="ARBA" id="ARBA00011925"/>
    </source>
</evidence>
<evidence type="ECO:0000256" key="8">
    <source>
        <dbReference type="ARBA" id="ARBA00022853"/>
    </source>
</evidence>
<evidence type="ECO:0000256" key="15">
    <source>
        <dbReference type="SAM" id="MobiDB-lite"/>
    </source>
</evidence>
<comment type="caution">
    <text evidence="17">The sequence shown here is derived from an EMBL/GenBank/DDBJ whole genome shotgun (WGS) entry which is preliminary data.</text>
</comment>
<keyword evidence="6 14" id="KW-0808">Transferase</keyword>
<proteinExistence type="predicted"/>
<dbReference type="GO" id="GO:0005737">
    <property type="term" value="C:cytoplasm"/>
    <property type="evidence" value="ECO:0007669"/>
    <property type="project" value="UniProtKB-SubCell"/>
</dbReference>
<evidence type="ECO:0000256" key="4">
    <source>
        <dbReference type="ARBA" id="ARBA00022490"/>
    </source>
</evidence>
<keyword evidence="5 14" id="KW-0489">Methyltransferase</keyword>
<evidence type="ECO:0000256" key="2">
    <source>
        <dbReference type="ARBA" id="ARBA00004496"/>
    </source>
</evidence>
<dbReference type="InterPro" id="IPR025799">
    <property type="entry name" value="Arg_MeTrfase"/>
</dbReference>
<dbReference type="PANTHER" id="PTHR11006">
    <property type="entry name" value="PROTEIN ARGININE N-METHYLTRANSFERASE"/>
    <property type="match status" value="1"/>
</dbReference>
<organism evidence="17 18">
    <name type="scientific">Halteria grandinella</name>
    <dbReference type="NCBI Taxonomy" id="5974"/>
    <lineage>
        <taxon>Eukaryota</taxon>
        <taxon>Sar</taxon>
        <taxon>Alveolata</taxon>
        <taxon>Ciliophora</taxon>
        <taxon>Intramacronucleata</taxon>
        <taxon>Spirotrichea</taxon>
        <taxon>Stichotrichia</taxon>
        <taxon>Sporadotrichida</taxon>
        <taxon>Halteriidae</taxon>
        <taxon>Halteria</taxon>
    </lineage>
</organism>
<dbReference type="EC" id="2.1.1.319" evidence="3"/>
<gene>
    <name evidence="17" type="ORF">FGO68_gene1082</name>
</gene>
<dbReference type="PROSITE" id="PS51678">
    <property type="entry name" value="SAM_MT_PRMT"/>
    <property type="match status" value="1"/>
</dbReference>
<reference evidence="17" key="1">
    <citation type="submission" date="2019-06" db="EMBL/GenBank/DDBJ databases">
        <authorList>
            <person name="Zheng W."/>
        </authorList>
    </citation>
    <scope>NUCLEOTIDE SEQUENCE</scope>
    <source>
        <strain evidence="17">QDHG01</strain>
    </source>
</reference>
<dbReference type="PANTHER" id="PTHR11006:SF10">
    <property type="entry name" value="HISTONE-ARGININE METHYLTRANSFERASE CARMER-RELATED"/>
    <property type="match status" value="1"/>
</dbReference>
<dbReference type="InterPro" id="IPR055135">
    <property type="entry name" value="PRMT_dom"/>
</dbReference>
<protein>
    <recommendedName>
        <fullName evidence="3">type I protein arginine methyltransferase</fullName>
        <ecNumber evidence="3">2.1.1.319</ecNumber>
    </recommendedName>
</protein>
<keyword evidence="11" id="KW-0539">Nucleus</keyword>
<feature type="region of interest" description="Disordered" evidence="15">
    <location>
        <begin position="1"/>
        <end position="32"/>
    </location>
</feature>
<dbReference type="AlphaFoldDB" id="A0A8J8NP96"/>
<dbReference type="Gene3D" id="3.40.50.150">
    <property type="entry name" value="Vaccinia Virus protein VP39"/>
    <property type="match status" value="1"/>
</dbReference>
<dbReference type="FunFam" id="3.40.50.150:FF:000003">
    <property type="entry name" value="Blast:Protein arginine N-methyltransferase 1"/>
    <property type="match status" value="1"/>
</dbReference>
<dbReference type="GO" id="GO:0032259">
    <property type="term" value="P:methylation"/>
    <property type="evidence" value="ECO:0007669"/>
    <property type="project" value="UniProtKB-KW"/>
</dbReference>
<feature type="region of interest" description="Disordered" evidence="15">
    <location>
        <begin position="383"/>
        <end position="427"/>
    </location>
</feature>
<feature type="compositionally biased region" description="Low complexity" evidence="15">
    <location>
        <begin position="383"/>
        <end position="408"/>
    </location>
</feature>
<evidence type="ECO:0000259" key="16">
    <source>
        <dbReference type="Pfam" id="PF22528"/>
    </source>
</evidence>
<dbReference type="GO" id="GO:0070611">
    <property type="term" value="F:histone H3R2 methyltransferase activity"/>
    <property type="evidence" value="ECO:0007669"/>
    <property type="project" value="TreeGrafter"/>
</dbReference>
<evidence type="ECO:0000256" key="9">
    <source>
        <dbReference type="ARBA" id="ARBA00023015"/>
    </source>
</evidence>
<name>A0A8J8NP96_HALGN</name>
<evidence type="ECO:0000256" key="10">
    <source>
        <dbReference type="ARBA" id="ARBA00023163"/>
    </source>
</evidence>
<keyword evidence="4" id="KW-0963">Cytoplasm</keyword>
<evidence type="ECO:0000256" key="13">
    <source>
        <dbReference type="ARBA" id="ARBA00049303"/>
    </source>
</evidence>
<dbReference type="Pfam" id="PF22528">
    <property type="entry name" value="PRMT_C"/>
    <property type="match status" value="1"/>
</dbReference>
<dbReference type="CDD" id="cd02440">
    <property type="entry name" value="AdoMet_MTases"/>
    <property type="match status" value="1"/>
</dbReference>
<evidence type="ECO:0000256" key="11">
    <source>
        <dbReference type="ARBA" id="ARBA00023242"/>
    </source>
</evidence>
<evidence type="ECO:0000256" key="12">
    <source>
        <dbReference type="ARBA" id="ARBA00049086"/>
    </source>
</evidence>
<comment type="catalytic activity">
    <reaction evidence="13">
        <text>L-arginyl-[protein] + S-adenosyl-L-methionine = N(omega)-methyl-L-arginyl-[protein] + S-adenosyl-L-homocysteine + H(+)</text>
        <dbReference type="Rhea" id="RHEA:48100"/>
        <dbReference type="Rhea" id="RHEA-COMP:10532"/>
        <dbReference type="Rhea" id="RHEA-COMP:11990"/>
        <dbReference type="ChEBI" id="CHEBI:15378"/>
        <dbReference type="ChEBI" id="CHEBI:29965"/>
        <dbReference type="ChEBI" id="CHEBI:57856"/>
        <dbReference type="ChEBI" id="CHEBI:59789"/>
        <dbReference type="ChEBI" id="CHEBI:65280"/>
    </reaction>
    <physiologicalReaction direction="left-to-right" evidence="13">
        <dbReference type="Rhea" id="RHEA:48101"/>
    </physiologicalReaction>
</comment>
<dbReference type="GO" id="GO:0035242">
    <property type="term" value="F:protein-arginine omega-N asymmetric methyltransferase activity"/>
    <property type="evidence" value="ECO:0007669"/>
    <property type="project" value="UniProtKB-EC"/>
</dbReference>
<dbReference type="GO" id="GO:0005634">
    <property type="term" value="C:nucleus"/>
    <property type="evidence" value="ECO:0007669"/>
    <property type="project" value="UniProtKB-SubCell"/>
</dbReference>
<evidence type="ECO:0000256" key="1">
    <source>
        <dbReference type="ARBA" id="ARBA00004123"/>
    </source>
</evidence>
<evidence type="ECO:0000313" key="17">
    <source>
        <dbReference type="EMBL" id="TNV78938.1"/>
    </source>
</evidence>
<dbReference type="Pfam" id="PF06325">
    <property type="entry name" value="PrmA"/>
    <property type="match status" value="1"/>
</dbReference>
<keyword evidence="18" id="KW-1185">Reference proteome</keyword>
<dbReference type="Proteomes" id="UP000785679">
    <property type="component" value="Unassembled WGS sequence"/>
</dbReference>
<evidence type="ECO:0000256" key="7">
    <source>
        <dbReference type="ARBA" id="ARBA00022691"/>
    </source>
</evidence>
<comment type="subcellular location">
    <subcellularLocation>
        <location evidence="2">Cytoplasm</location>
    </subcellularLocation>
    <subcellularLocation>
        <location evidence="1">Nucleus</location>
    </subcellularLocation>
</comment>
<keyword evidence="7 14" id="KW-0949">S-adenosyl-L-methionine</keyword>
<evidence type="ECO:0000256" key="6">
    <source>
        <dbReference type="ARBA" id="ARBA00022679"/>
    </source>
</evidence>
<sequence>MESLAPQVVAQEDIPVPEEAKQPEQYQGGIHTNNEGHVSKYFHYYSKLQNQQNMLMDTIRTNTYREAILSNKQDFEGKIVMDVGAGSGLLSIFAAQAGARKVYAVEASNMAMNAKKLIEANGYGSIIEVIHSTIEDISEDRIPRGTIDVIVSEPLGSCLVHERMIETYIIARDRFLTPTGRMYPSSAHLCIQPFYDEYLYNDQVGKCAFWNNKNFHGIDMSVMYEKAVMEKLAQPIIDTYDPKKNLTKNPERLVFDFEQGGCTLQELQDIDFFFRHRIETTGLIHGYSVYFDAIFKGSQKYVVLTTSPQAPPTHWWQTRFLLREPLAVNRGQLVNGYLKMRANKEQTFDATLKVDLPILNISTEMSYDLKDFEFRGLQSQPDQSAYNQGGGYQQQSQYSQQYPQSTYGNSSSYSEPTPEAQQISWQF</sequence>
<dbReference type="EMBL" id="RRYP01009619">
    <property type="protein sequence ID" value="TNV78938.1"/>
    <property type="molecule type" value="Genomic_DNA"/>
</dbReference>
<evidence type="ECO:0000256" key="14">
    <source>
        <dbReference type="PROSITE-ProRule" id="PRU01015"/>
    </source>
</evidence>
<dbReference type="InterPro" id="IPR029063">
    <property type="entry name" value="SAM-dependent_MTases_sf"/>
</dbReference>
<dbReference type="Gene3D" id="2.70.160.11">
    <property type="entry name" value="Hnrnp arginine n-methyltransferase1"/>
    <property type="match status" value="1"/>
</dbReference>